<dbReference type="Proteomes" id="UP000269352">
    <property type="component" value="Unassembled WGS sequence"/>
</dbReference>
<gene>
    <name evidence="1" type="ORF">NO1_1438</name>
</gene>
<dbReference type="EMBL" id="BGZN01000035">
    <property type="protein sequence ID" value="GBR74223.1"/>
    <property type="molecule type" value="Genomic_DNA"/>
</dbReference>
<evidence type="ECO:0000313" key="2">
    <source>
        <dbReference type="Proteomes" id="UP000269352"/>
    </source>
</evidence>
<organism evidence="1 2">
    <name type="scientific">Termititenax aidoneus</name>
    <dbReference type="NCBI Taxonomy" id="2218524"/>
    <lineage>
        <taxon>Bacteria</taxon>
        <taxon>Bacillati</taxon>
        <taxon>Candidatus Margulisiibacteriota</taxon>
        <taxon>Candidatus Termititenacia</taxon>
        <taxon>Candidatus Termititenacales</taxon>
        <taxon>Candidatus Termititenacaceae</taxon>
        <taxon>Candidatus Termititenax</taxon>
    </lineage>
</organism>
<comment type="caution">
    <text evidence="1">The sequence shown here is derived from an EMBL/GenBank/DDBJ whole genome shotgun (WGS) entry which is preliminary data.</text>
</comment>
<dbReference type="InterPro" id="IPR029058">
    <property type="entry name" value="AB_hydrolase_fold"/>
</dbReference>
<sequence length="309" mass="36662">MVIDTAEMWRIDSQFNNWLKSNQRLLREDYEKQNIKISYPAQAKSKLCIIFCSSNGVYAPGTKEIYLKQIRELDRYDWQNIAKHSWLQRAAAKMIFIRDVYEQCYVTGINSRLHDLNLLIKYLKKETQGYRVITMGSSSGGYAAVLLGIKLRARRIITMSGLFSLWLIAPRHYLLDKYKTVKQVSKYYDLRPFLKKTKIPILYFYPAKCSLDIEQAELIKDYSNILPFRMNSAQHGPRVHGAEYPYLLLSSDRDIQKLYRRYQDKLIQPDLFWTDFRSLLRVYGLYPYRLLRKMLGKTRRMLVKEKTDA</sequence>
<protein>
    <recommendedName>
        <fullName evidence="3">Alpha/beta hydrolase</fullName>
    </recommendedName>
</protein>
<keyword evidence="2" id="KW-1185">Reference proteome</keyword>
<accession>A0A388TBP4</accession>
<proteinExistence type="predicted"/>
<evidence type="ECO:0008006" key="3">
    <source>
        <dbReference type="Google" id="ProtNLM"/>
    </source>
</evidence>
<dbReference type="Gene3D" id="3.40.50.1820">
    <property type="entry name" value="alpha/beta hydrolase"/>
    <property type="match status" value="1"/>
</dbReference>
<reference evidence="1 2" key="1">
    <citation type="journal article" date="2019" name="ISME J.">
        <title>Genome analyses of uncultured TG2/ZB3 bacteria in 'Margulisbacteria' specifically attached to ectosymbiotic spirochetes of protists in the termite gut.</title>
        <authorList>
            <person name="Utami Y.D."/>
            <person name="Kuwahara H."/>
            <person name="Igai K."/>
            <person name="Murakami T."/>
            <person name="Sugaya K."/>
            <person name="Morikawa T."/>
            <person name="Nagura Y."/>
            <person name="Yuki M."/>
            <person name="Deevong P."/>
            <person name="Inoue T."/>
            <person name="Kihara K."/>
            <person name="Lo N."/>
            <person name="Yamada A."/>
            <person name="Ohkuma M."/>
            <person name="Hongoh Y."/>
        </authorList>
    </citation>
    <scope>NUCLEOTIDE SEQUENCE [LARGE SCALE GENOMIC DNA]</scope>
    <source>
        <strain evidence="1">NkOx7-01</strain>
    </source>
</reference>
<dbReference type="SUPFAM" id="SSF53474">
    <property type="entry name" value="alpha/beta-Hydrolases"/>
    <property type="match status" value="1"/>
</dbReference>
<evidence type="ECO:0000313" key="1">
    <source>
        <dbReference type="EMBL" id="GBR74223.1"/>
    </source>
</evidence>
<name>A0A388TBP4_TERA1</name>
<dbReference type="AlphaFoldDB" id="A0A388TBP4"/>